<accession>A0A086AAP2</accession>
<dbReference type="RefSeq" id="WP_035624683.1">
    <property type="nucleotide sequence ID" value="NZ_JBEWQG010000007.1"/>
</dbReference>
<dbReference type="PROSITE" id="PS51257">
    <property type="entry name" value="PROKAR_LIPOPROTEIN"/>
    <property type="match status" value="1"/>
</dbReference>
<keyword evidence="1" id="KW-0732">Signal</keyword>
<evidence type="ECO:0000313" key="5">
    <source>
        <dbReference type="Proteomes" id="UP000198424"/>
    </source>
</evidence>
<dbReference type="eggNOG" id="ENOG5033H6A">
    <property type="taxonomic scope" value="Bacteria"/>
</dbReference>
<keyword evidence="5" id="KW-1185">Reference proteome</keyword>
<evidence type="ECO:0000313" key="2">
    <source>
        <dbReference type="EMBL" id="KFF13756.1"/>
    </source>
</evidence>
<dbReference type="AlphaFoldDB" id="A0A086AAP2"/>
<organism evidence="2 4">
    <name type="scientific">Flavobacterium hydatis</name>
    <name type="common">Cytophaga aquatilis</name>
    <dbReference type="NCBI Taxonomy" id="991"/>
    <lineage>
        <taxon>Bacteria</taxon>
        <taxon>Pseudomonadati</taxon>
        <taxon>Bacteroidota</taxon>
        <taxon>Flavobacteriia</taxon>
        <taxon>Flavobacteriales</taxon>
        <taxon>Flavobacteriaceae</taxon>
        <taxon>Flavobacterium</taxon>
    </lineage>
</organism>
<evidence type="ECO:0008006" key="6">
    <source>
        <dbReference type="Google" id="ProtNLM"/>
    </source>
</evidence>
<comment type="caution">
    <text evidence="2">The sequence shown here is derived from an EMBL/GenBank/DDBJ whole genome shotgun (WGS) entry which is preliminary data.</text>
</comment>
<evidence type="ECO:0000313" key="3">
    <source>
        <dbReference type="EMBL" id="OXA97792.1"/>
    </source>
</evidence>
<feature type="signal peptide" evidence="1">
    <location>
        <begin position="1"/>
        <end position="21"/>
    </location>
</feature>
<evidence type="ECO:0000256" key="1">
    <source>
        <dbReference type="SAM" id="SignalP"/>
    </source>
</evidence>
<dbReference type="Proteomes" id="UP000028712">
    <property type="component" value="Unassembled WGS sequence"/>
</dbReference>
<reference evidence="3 5" key="2">
    <citation type="submission" date="2016-11" db="EMBL/GenBank/DDBJ databases">
        <title>Whole genomes of Flavobacteriaceae.</title>
        <authorList>
            <person name="Stine C."/>
            <person name="Li C."/>
            <person name="Tadesse D."/>
        </authorList>
    </citation>
    <scope>NUCLEOTIDE SEQUENCE [LARGE SCALE GENOMIC DNA]</scope>
    <source>
        <strain evidence="3 5">ATCC 29551</strain>
    </source>
</reference>
<dbReference type="EMBL" id="MUGY01000002">
    <property type="protein sequence ID" value="OXA97792.1"/>
    <property type="molecule type" value="Genomic_DNA"/>
</dbReference>
<protein>
    <recommendedName>
        <fullName evidence="6">Lipoprotein</fullName>
    </recommendedName>
</protein>
<dbReference type="OrthoDB" id="646079at2"/>
<feature type="chain" id="PRO_5001802540" description="Lipoprotein" evidence="1">
    <location>
        <begin position="22"/>
        <end position="244"/>
    </location>
</feature>
<sequence length="244" mass="27304">MKTISLWVVILSSLLISCTNDEVSTTNENASEEVDQISTGLSPTDVANPVNPYDKLGVAYEDILTIYETLDTNSDTTILRISERVSKIALQNKDLMSLNMGNNTSVVSPQEIEVLLKNPMSCLQETLAKSSMTIEAKRCLFDFINSLLLQEKEEYDIIYQHILRFEISVMNNSTFTISDKKIILSSSSLAKYILRIIKKRKDPDWKTSIGNFEGAVKGVIYSPLQGVTTAVVLDIIKQKNILSR</sequence>
<name>A0A086AAP2_FLAHY</name>
<gene>
    <name evidence="3" type="ORF">B0A62_02745</name>
    <name evidence="2" type="ORF">IW20_16870</name>
</gene>
<reference evidence="2 4" key="1">
    <citation type="submission" date="2014-07" db="EMBL/GenBank/DDBJ databases">
        <title>Genome of Flavobacterium hydatis DSM 2063.</title>
        <authorList>
            <person name="Pipes S.E."/>
            <person name="Stropko S.J."/>
            <person name="Newman J.D."/>
        </authorList>
    </citation>
    <scope>NUCLEOTIDE SEQUENCE [LARGE SCALE GENOMIC DNA]</scope>
    <source>
        <strain evidence="2 4">DSM 2063</strain>
    </source>
</reference>
<dbReference type="EMBL" id="JPRM01000027">
    <property type="protein sequence ID" value="KFF13756.1"/>
    <property type="molecule type" value="Genomic_DNA"/>
</dbReference>
<proteinExistence type="predicted"/>
<dbReference type="Proteomes" id="UP000198424">
    <property type="component" value="Unassembled WGS sequence"/>
</dbReference>
<evidence type="ECO:0000313" key="4">
    <source>
        <dbReference type="Proteomes" id="UP000028712"/>
    </source>
</evidence>